<evidence type="ECO:0000256" key="5">
    <source>
        <dbReference type="ARBA" id="ARBA00022691"/>
    </source>
</evidence>
<evidence type="ECO:0000256" key="4">
    <source>
        <dbReference type="ARBA" id="ARBA00022679"/>
    </source>
</evidence>
<dbReference type="GO" id="GO:0009007">
    <property type="term" value="F:site-specific DNA-methyltransferase (adenine-specific) activity"/>
    <property type="evidence" value="ECO:0007669"/>
    <property type="project" value="UniProtKB-EC"/>
</dbReference>
<dbReference type="SUPFAM" id="SSF53335">
    <property type="entry name" value="S-adenosyl-L-methionine-dependent methyltransferases"/>
    <property type="match status" value="1"/>
</dbReference>
<dbReference type="PANTHER" id="PTHR30481:SF3">
    <property type="entry name" value="DNA ADENINE METHYLASE"/>
    <property type="match status" value="1"/>
</dbReference>
<dbReference type="EC" id="2.1.1.72" evidence="2"/>
<keyword evidence="3 8" id="KW-0489">Methyltransferase</keyword>
<dbReference type="OrthoDB" id="9805629at2"/>
<evidence type="ECO:0000313" key="9">
    <source>
        <dbReference type="Proteomes" id="UP000198619"/>
    </source>
</evidence>
<evidence type="ECO:0000313" key="8">
    <source>
        <dbReference type="EMBL" id="SFB16922.1"/>
    </source>
</evidence>
<organism evidence="8 9">
    <name type="scientific">Clostridium frigidicarnis</name>
    <dbReference type="NCBI Taxonomy" id="84698"/>
    <lineage>
        <taxon>Bacteria</taxon>
        <taxon>Bacillati</taxon>
        <taxon>Bacillota</taxon>
        <taxon>Clostridia</taxon>
        <taxon>Eubacteriales</taxon>
        <taxon>Clostridiaceae</taxon>
        <taxon>Clostridium</taxon>
    </lineage>
</organism>
<dbReference type="PANTHER" id="PTHR30481">
    <property type="entry name" value="DNA ADENINE METHYLASE"/>
    <property type="match status" value="1"/>
</dbReference>
<comment type="catalytic activity">
    <reaction evidence="6">
        <text>a 2'-deoxyadenosine in DNA + S-adenosyl-L-methionine = an N(6)-methyl-2'-deoxyadenosine in DNA + S-adenosyl-L-homocysteine + H(+)</text>
        <dbReference type="Rhea" id="RHEA:15197"/>
        <dbReference type="Rhea" id="RHEA-COMP:12418"/>
        <dbReference type="Rhea" id="RHEA-COMP:12419"/>
        <dbReference type="ChEBI" id="CHEBI:15378"/>
        <dbReference type="ChEBI" id="CHEBI:57856"/>
        <dbReference type="ChEBI" id="CHEBI:59789"/>
        <dbReference type="ChEBI" id="CHEBI:90615"/>
        <dbReference type="ChEBI" id="CHEBI:90616"/>
        <dbReference type="EC" id="2.1.1.72"/>
    </reaction>
</comment>
<dbReference type="RefSeq" id="WP_090041305.1">
    <property type="nucleotide sequence ID" value="NZ_FOKI01000015.1"/>
</dbReference>
<dbReference type="Pfam" id="PF02086">
    <property type="entry name" value="MethyltransfD12"/>
    <property type="match status" value="1"/>
</dbReference>
<dbReference type="EMBL" id="FOKI01000015">
    <property type="protein sequence ID" value="SFB16922.1"/>
    <property type="molecule type" value="Genomic_DNA"/>
</dbReference>
<evidence type="ECO:0000256" key="6">
    <source>
        <dbReference type="ARBA" id="ARBA00047942"/>
    </source>
</evidence>
<keyword evidence="5" id="KW-0949">S-adenosyl-L-methionine</keyword>
<evidence type="ECO:0000256" key="1">
    <source>
        <dbReference type="ARBA" id="ARBA00006594"/>
    </source>
</evidence>
<dbReference type="InterPro" id="IPR023095">
    <property type="entry name" value="Ade_MeTrfase_dom_2"/>
</dbReference>
<reference evidence="8 9" key="1">
    <citation type="submission" date="2016-10" db="EMBL/GenBank/DDBJ databases">
        <authorList>
            <person name="de Groot N.N."/>
        </authorList>
    </citation>
    <scope>NUCLEOTIDE SEQUENCE [LARGE SCALE GENOMIC DNA]</scope>
    <source>
        <strain evidence="8 9">DSM 12271</strain>
    </source>
</reference>
<evidence type="ECO:0000256" key="2">
    <source>
        <dbReference type="ARBA" id="ARBA00011900"/>
    </source>
</evidence>
<evidence type="ECO:0000256" key="3">
    <source>
        <dbReference type="ARBA" id="ARBA00022603"/>
    </source>
</evidence>
<dbReference type="Gene3D" id="1.10.1020.10">
    <property type="entry name" value="Adenine-specific Methyltransferase, Domain 2"/>
    <property type="match status" value="1"/>
</dbReference>
<dbReference type="STRING" id="84698.SAMN04488528_101536"/>
<dbReference type="PRINTS" id="PR00505">
    <property type="entry name" value="D12N6MTFRASE"/>
</dbReference>
<sequence length="630" mass="72810">MNSNIKPFLKWAGGKSQLLGEIIQELPADVKKLKKYVEPFIGAGAVFICFLENDYFEEYIINDINSKLINLYKVIRDKPEDLISEIQELKTKYLNAESEEREKLFYEIRTNFNNSNCSSIKLASYFIFLNKTCFNGLYRENSKGDFNVPFGKYSNPSFFDKEQLMEISRLLNLRNENGELKVKILNKSFNELEEYIDADTFVYCDPPYRPVTVGGFTSYNKSNFNDEAQTLLRDFYKVIDAKGAKIMLSNSDPKNLDEKDNFFDDLYSDFSIKRVYAKRNINSVGSGRGKITELLITNYKDDRGMEVAITEVNTEPKSYLETQSSDLVKIFTKSLLETNRGFNFYVNWERPATIVSQYNIELNTLNALVKNKNYDDDFKKIVKRFPTVINVLPALFALSKDERENLRKGKDVLKVVNIDALEEDLLEYRFNIGEEENLTEEEIDKYLDFTKKIGLKYLFTDLLEKHLVDYLIGCEVGLDSNGRKNRGGLAFELALEPIIVGIAEKYGIEVITQKQFKTLVQKGFDISDDIASRKADFILIKDKTVMNIEANFFSGSGSKPEEIIDSYINRQGDLKNNNIEFALVTDGKKCWGNEEKPQLLKGYRHLNYLLNFNMCKIGMLEEIIRKNFKM</sequence>
<proteinExistence type="inferred from homology"/>
<dbReference type="InterPro" id="IPR007637">
    <property type="entry name" value="Restrct_endonuc_II_DpnII-like"/>
</dbReference>
<gene>
    <name evidence="8" type="ORF">SAMN04488528_101536</name>
</gene>
<dbReference type="GO" id="GO:0009307">
    <property type="term" value="P:DNA restriction-modification system"/>
    <property type="evidence" value="ECO:0007669"/>
    <property type="project" value="InterPro"/>
</dbReference>
<dbReference type="GO" id="GO:0009036">
    <property type="term" value="F:type II site-specific deoxyribonuclease activity"/>
    <property type="evidence" value="ECO:0007669"/>
    <property type="project" value="InterPro"/>
</dbReference>
<dbReference type="Gene3D" id="3.40.50.150">
    <property type="entry name" value="Vaccinia Virus protein VP39"/>
    <property type="match status" value="1"/>
</dbReference>
<dbReference type="AlphaFoldDB" id="A0A1I0YUN3"/>
<evidence type="ECO:0000259" key="7">
    <source>
        <dbReference type="Pfam" id="PF04556"/>
    </source>
</evidence>
<feature type="domain" description="Restriction endonuclease type II DpnII-like" evidence="7">
    <location>
        <begin position="329"/>
        <end position="622"/>
    </location>
</feature>
<comment type="similarity">
    <text evidence="1">Belongs to the N(4)/N(6)-methyltransferase family.</text>
</comment>
<dbReference type="GO" id="GO:1904047">
    <property type="term" value="F:S-adenosyl-L-methionine binding"/>
    <property type="evidence" value="ECO:0007669"/>
    <property type="project" value="TreeGrafter"/>
</dbReference>
<dbReference type="Proteomes" id="UP000198619">
    <property type="component" value="Unassembled WGS sequence"/>
</dbReference>
<dbReference type="GO" id="GO:0032259">
    <property type="term" value="P:methylation"/>
    <property type="evidence" value="ECO:0007669"/>
    <property type="project" value="UniProtKB-KW"/>
</dbReference>
<keyword evidence="4" id="KW-0808">Transferase</keyword>
<dbReference type="NCBIfam" id="TIGR00571">
    <property type="entry name" value="dam"/>
    <property type="match status" value="1"/>
</dbReference>
<dbReference type="Pfam" id="PF04556">
    <property type="entry name" value="DpnII"/>
    <property type="match status" value="1"/>
</dbReference>
<dbReference type="GO" id="GO:0006298">
    <property type="term" value="P:mismatch repair"/>
    <property type="evidence" value="ECO:0007669"/>
    <property type="project" value="TreeGrafter"/>
</dbReference>
<name>A0A1I0YUN3_9CLOT</name>
<dbReference type="InterPro" id="IPR029063">
    <property type="entry name" value="SAM-dependent_MTases_sf"/>
</dbReference>
<dbReference type="GO" id="GO:0043565">
    <property type="term" value="F:sequence-specific DNA binding"/>
    <property type="evidence" value="ECO:0007669"/>
    <property type="project" value="TreeGrafter"/>
</dbReference>
<protein>
    <recommendedName>
        <fullName evidence="2">site-specific DNA-methyltransferase (adenine-specific)</fullName>
        <ecNumber evidence="2">2.1.1.72</ecNumber>
    </recommendedName>
</protein>
<accession>A0A1I0YUN3</accession>
<dbReference type="InterPro" id="IPR012327">
    <property type="entry name" value="MeTrfase_D12"/>
</dbReference>
<keyword evidence="9" id="KW-1185">Reference proteome</keyword>